<feature type="region of interest" description="Disordered" evidence="7">
    <location>
        <begin position="423"/>
        <end position="454"/>
    </location>
</feature>
<comment type="similarity">
    <text evidence="6">Belongs to the ABC-4 integral membrane protein family.</text>
</comment>
<keyword evidence="12" id="KW-1185">Reference proteome</keyword>
<dbReference type="Pfam" id="PF02687">
    <property type="entry name" value="FtsX"/>
    <property type="match status" value="1"/>
</dbReference>
<evidence type="ECO:0000313" key="11">
    <source>
        <dbReference type="EMBL" id="RII41355.1"/>
    </source>
</evidence>
<feature type="transmembrane region" description="Helical" evidence="8">
    <location>
        <begin position="331"/>
        <end position="352"/>
    </location>
</feature>
<dbReference type="InterPro" id="IPR025857">
    <property type="entry name" value="MacB_PCD"/>
</dbReference>
<feature type="transmembrane region" description="Helical" evidence="8">
    <location>
        <begin position="473"/>
        <end position="492"/>
    </location>
</feature>
<feature type="compositionally biased region" description="Gly residues" evidence="7">
    <location>
        <begin position="423"/>
        <end position="451"/>
    </location>
</feature>
<dbReference type="AlphaFoldDB" id="A0A399J772"/>
<dbReference type="Proteomes" id="UP000265419">
    <property type="component" value="Unassembled WGS sequence"/>
</dbReference>
<name>A0A399J772_9MICC</name>
<dbReference type="PANTHER" id="PTHR30572">
    <property type="entry name" value="MEMBRANE COMPONENT OF TRANSPORTER-RELATED"/>
    <property type="match status" value="1"/>
</dbReference>
<dbReference type="InterPro" id="IPR003838">
    <property type="entry name" value="ABC3_permease_C"/>
</dbReference>
<sequence>MFFRYLRRELSGRRKQTAIIAVAMALAIALVIIVNSLSSGVKSAQEQALSSVYGVGTDLTVTSDPAAPTEGGGGRQNFDFGEDDGTTDDEGTQSLSQSRLTTSRGTGTFESAALSTITGTDGVEAASAVLSLNNIEFSGEIPQRPDSSSGGSSDGAAQGQQPPSGEGQGGGPGGSFDVNQMTVMGVDENAATVGPLSSVEVTDGRALAASDAGEYNAVVDSSYATSEDIAVGDKVNLGGKDFTVVGLVKATGSDGETASNVFIPLDLSQTLSGSEDTISTVYVKAASSNNITALKTSLTEALPDQEINSQEDLASTVSGSLSTASNLVSSLGTWLSIAVLGVAFLLAVLLTISGVSRRTREFGTLKAIGWRNGSIVKQVAGESLVQALIGGVIGIAVGLVGIWIINLVGPTLTASASTGSGMGFPDGGMGGQGGPGGAGGSGTTTGGGPGAEGASSAASSAADIVLNAPFTPMVMAIAAGIAVIGGLLAGLLGGWRAARLRPAEALRSVA</sequence>
<feature type="compositionally biased region" description="Low complexity" evidence="7">
    <location>
        <begin position="92"/>
        <end position="106"/>
    </location>
</feature>
<evidence type="ECO:0000259" key="9">
    <source>
        <dbReference type="Pfam" id="PF02687"/>
    </source>
</evidence>
<dbReference type="Pfam" id="PF12704">
    <property type="entry name" value="MacB_PCD"/>
    <property type="match status" value="1"/>
</dbReference>
<feature type="transmembrane region" description="Helical" evidence="8">
    <location>
        <begin position="20"/>
        <end position="41"/>
    </location>
</feature>
<dbReference type="EMBL" id="QQXK01000029">
    <property type="protein sequence ID" value="RII41355.1"/>
    <property type="molecule type" value="Genomic_DNA"/>
</dbReference>
<dbReference type="GO" id="GO:0005886">
    <property type="term" value="C:plasma membrane"/>
    <property type="evidence" value="ECO:0007669"/>
    <property type="project" value="UniProtKB-SubCell"/>
</dbReference>
<evidence type="ECO:0000256" key="1">
    <source>
        <dbReference type="ARBA" id="ARBA00004651"/>
    </source>
</evidence>
<dbReference type="GO" id="GO:0022857">
    <property type="term" value="F:transmembrane transporter activity"/>
    <property type="evidence" value="ECO:0007669"/>
    <property type="project" value="TreeGrafter"/>
</dbReference>
<feature type="region of interest" description="Disordered" evidence="7">
    <location>
        <begin position="59"/>
        <end position="106"/>
    </location>
</feature>
<keyword evidence="2" id="KW-1003">Cell membrane</keyword>
<evidence type="ECO:0000256" key="4">
    <source>
        <dbReference type="ARBA" id="ARBA00022989"/>
    </source>
</evidence>
<feature type="region of interest" description="Disordered" evidence="7">
    <location>
        <begin position="139"/>
        <end position="179"/>
    </location>
</feature>
<protein>
    <submittedName>
        <fullName evidence="11">ABC transporter permease</fullName>
    </submittedName>
</protein>
<keyword evidence="3 8" id="KW-0812">Transmembrane</keyword>
<evidence type="ECO:0000256" key="7">
    <source>
        <dbReference type="SAM" id="MobiDB-lite"/>
    </source>
</evidence>
<evidence type="ECO:0000256" key="2">
    <source>
        <dbReference type="ARBA" id="ARBA00022475"/>
    </source>
</evidence>
<dbReference type="PANTHER" id="PTHR30572:SF4">
    <property type="entry name" value="ABC TRANSPORTER PERMEASE YTRF"/>
    <property type="match status" value="1"/>
</dbReference>
<dbReference type="RefSeq" id="WP_119425563.1">
    <property type="nucleotide sequence ID" value="NZ_QQXK01000029.1"/>
</dbReference>
<organism evidence="11 12">
    <name type="scientific">Galactobacter valiniphilus</name>
    <dbReference type="NCBI Taxonomy" id="2676122"/>
    <lineage>
        <taxon>Bacteria</taxon>
        <taxon>Bacillati</taxon>
        <taxon>Actinomycetota</taxon>
        <taxon>Actinomycetes</taxon>
        <taxon>Micrococcales</taxon>
        <taxon>Micrococcaceae</taxon>
        <taxon>Galactobacter</taxon>
    </lineage>
</organism>
<evidence type="ECO:0000256" key="8">
    <source>
        <dbReference type="SAM" id="Phobius"/>
    </source>
</evidence>
<comment type="subcellular location">
    <subcellularLocation>
        <location evidence="1">Cell membrane</location>
        <topology evidence="1">Multi-pass membrane protein</topology>
    </subcellularLocation>
</comment>
<reference evidence="11 12" key="1">
    <citation type="submission" date="2018-07" db="EMBL/GenBank/DDBJ databases">
        <title>Arthrobacter sp. nov., isolated from raw cow's milk with high bacterial count.</title>
        <authorList>
            <person name="Hahne J."/>
            <person name="Isele D."/>
            <person name="Lipski A."/>
        </authorList>
    </citation>
    <scope>NUCLEOTIDE SEQUENCE [LARGE SCALE GENOMIC DNA]</scope>
    <source>
        <strain evidence="11 12">JZ R-35</strain>
    </source>
</reference>
<feature type="compositionally biased region" description="Acidic residues" evidence="7">
    <location>
        <begin position="80"/>
        <end position="91"/>
    </location>
</feature>
<feature type="domain" description="MacB-like periplasmic core" evidence="10">
    <location>
        <begin position="17"/>
        <end position="300"/>
    </location>
</feature>
<feature type="transmembrane region" description="Helical" evidence="8">
    <location>
        <begin position="384"/>
        <end position="405"/>
    </location>
</feature>
<evidence type="ECO:0000256" key="6">
    <source>
        <dbReference type="ARBA" id="ARBA00038076"/>
    </source>
</evidence>
<dbReference type="InterPro" id="IPR050250">
    <property type="entry name" value="Macrolide_Exporter_MacB"/>
</dbReference>
<evidence type="ECO:0000259" key="10">
    <source>
        <dbReference type="Pfam" id="PF12704"/>
    </source>
</evidence>
<feature type="compositionally biased region" description="Low complexity" evidence="7">
    <location>
        <begin position="146"/>
        <end position="165"/>
    </location>
</feature>
<gene>
    <name evidence="11" type="ORF">DWB68_13070</name>
</gene>
<feature type="domain" description="ABC3 transporter permease C-terminal" evidence="9">
    <location>
        <begin position="336"/>
        <end position="409"/>
    </location>
</feature>
<comment type="caution">
    <text evidence="11">The sequence shown here is derived from an EMBL/GenBank/DDBJ whole genome shotgun (WGS) entry which is preliminary data.</text>
</comment>
<accession>A0A399J772</accession>
<keyword evidence="4 8" id="KW-1133">Transmembrane helix</keyword>
<evidence type="ECO:0000313" key="12">
    <source>
        <dbReference type="Proteomes" id="UP000265419"/>
    </source>
</evidence>
<proteinExistence type="inferred from homology"/>
<evidence type="ECO:0000256" key="5">
    <source>
        <dbReference type="ARBA" id="ARBA00023136"/>
    </source>
</evidence>
<keyword evidence="5 8" id="KW-0472">Membrane</keyword>
<evidence type="ECO:0000256" key="3">
    <source>
        <dbReference type="ARBA" id="ARBA00022692"/>
    </source>
</evidence>